<dbReference type="GO" id="GO:0003676">
    <property type="term" value="F:nucleic acid binding"/>
    <property type="evidence" value="ECO:0007669"/>
    <property type="project" value="InterPro"/>
</dbReference>
<feature type="region of interest" description="Disordered" evidence="1">
    <location>
        <begin position="30"/>
        <end position="51"/>
    </location>
</feature>
<dbReference type="Proteomes" id="UP000325315">
    <property type="component" value="Unassembled WGS sequence"/>
</dbReference>
<proteinExistence type="predicted"/>
<dbReference type="AlphaFoldDB" id="A0A5B6WJQ4"/>
<keyword evidence="4" id="KW-1185">Reference proteome</keyword>
<comment type="caution">
    <text evidence="3">The sequence shown here is derived from an EMBL/GenBank/DDBJ whole genome shotgun (WGS) entry which is preliminary data.</text>
</comment>
<dbReference type="EMBL" id="SMMG02000003">
    <property type="protein sequence ID" value="KAA3481335.1"/>
    <property type="molecule type" value="Genomic_DNA"/>
</dbReference>
<protein>
    <submittedName>
        <fullName evidence="3">Septin and tuftelin-interacting protein 1-like protein 1</fullName>
    </submittedName>
</protein>
<evidence type="ECO:0000313" key="3">
    <source>
        <dbReference type="EMBL" id="KAA3481335.1"/>
    </source>
</evidence>
<name>A0A5B6WJQ4_9ROSI</name>
<reference evidence="3" key="1">
    <citation type="submission" date="2019-08" db="EMBL/GenBank/DDBJ databases">
        <authorList>
            <person name="Liu F."/>
        </authorList>
    </citation>
    <scope>NUCLEOTIDE SEQUENCE [LARGE SCALE GENOMIC DNA]</scope>
    <source>
        <strain evidence="3">PA1801</strain>
        <tissue evidence="3">Leaf</tissue>
    </source>
</reference>
<organism evidence="3 4">
    <name type="scientific">Gossypium australe</name>
    <dbReference type="NCBI Taxonomy" id="47621"/>
    <lineage>
        <taxon>Eukaryota</taxon>
        <taxon>Viridiplantae</taxon>
        <taxon>Streptophyta</taxon>
        <taxon>Embryophyta</taxon>
        <taxon>Tracheophyta</taxon>
        <taxon>Spermatophyta</taxon>
        <taxon>Magnoliopsida</taxon>
        <taxon>eudicotyledons</taxon>
        <taxon>Gunneridae</taxon>
        <taxon>Pentapetalae</taxon>
        <taxon>rosids</taxon>
        <taxon>malvids</taxon>
        <taxon>Malvales</taxon>
        <taxon>Malvaceae</taxon>
        <taxon>Malvoideae</taxon>
        <taxon>Gossypium</taxon>
    </lineage>
</organism>
<accession>A0A5B6WJQ4</accession>
<gene>
    <name evidence="3" type="primary">tfip11</name>
    <name evidence="3" type="ORF">EPI10_021707</name>
</gene>
<evidence type="ECO:0000259" key="2">
    <source>
        <dbReference type="PROSITE" id="PS50174"/>
    </source>
</evidence>
<evidence type="ECO:0000256" key="1">
    <source>
        <dbReference type="SAM" id="MobiDB-lite"/>
    </source>
</evidence>
<feature type="domain" description="G-patch" evidence="2">
    <location>
        <begin position="54"/>
        <end position="77"/>
    </location>
</feature>
<dbReference type="InterPro" id="IPR000467">
    <property type="entry name" value="G_patch_dom"/>
</dbReference>
<evidence type="ECO:0000313" key="4">
    <source>
        <dbReference type="Proteomes" id="UP000325315"/>
    </source>
</evidence>
<dbReference type="PROSITE" id="PS50174">
    <property type="entry name" value="G_PATCH"/>
    <property type="match status" value="1"/>
</dbReference>
<sequence>MIAWPKVMVMVLLMRKSHKGERKRVRLIMEKKSLGGRRKAGGGNGDVGSFEKHTKGIGMKLLKKMGYNGGGLEKNEQ</sequence>